<evidence type="ECO:0000313" key="2">
    <source>
        <dbReference type="Proteomes" id="UP001157502"/>
    </source>
</evidence>
<sequence length="119" mass="13311">MFGKFRALFSVPELTPKPAAADTLVPGPTAAPALQVKDEDKPSRKKDEEKENLKPAGNEGQPPPPPLPLVYNRYADDTLREVVKRLKERTDMYKEKVIDPYATSPEISPAVTNPYRSDY</sequence>
<proteinExistence type="predicted"/>
<gene>
    <name evidence="1" type="ORF">DPEC_G00074720</name>
</gene>
<reference evidence="1" key="1">
    <citation type="submission" date="2021-05" db="EMBL/GenBank/DDBJ databases">
        <authorList>
            <person name="Pan Q."/>
            <person name="Jouanno E."/>
            <person name="Zahm M."/>
            <person name="Klopp C."/>
            <person name="Cabau C."/>
            <person name="Louis A."/>
            <person name="Berthelot C."/>
            <person name="Parey E."/>
            <person name="Roest Crollius H."/>
            <person name="Montfort J."/>
            <person name="Robinson-Rechavi M."/>
            <person name="Bouchez O."/>
            <person name="Lampietro C."/>
            <person name="Lopez Roques C."/>
            <person name="Donnadieu C."/>
            <person name="Postlethwait J."/>
            <person name="Bobe J."/>
            <person name="Dillon D."/>
            <person name="Chandos A."/>
            <person name="von Hippel F."/>
            <person name="Guiguen Y."/>
        </authorList>
    </citation>
    <scope>NUCLEOTIDE SEQUENCE</scope>
    <source>
        <strain evidence="1">YG-Jan2019</strain>
    </source>
</reference>
<dbReference type="EMBL" id="CM055733">
    <property type="protein sequence ID" value="KAJ8010403.1"/>
    <property type="molecule type" value="Genomic_DNA"/>
</dbReference>
<dbReference type="Proteomes" id="UP001157502">
    <property type="component" value="Chromosome 6"/>
</dbReference>
<comment type="caution">
    <text evidence="1">The sequence shown here is derived from an EMBL/GenBank/DDBJ whole genome shotgun (WGS) entry which is preliminary data.</text>
</comment>
<evidence type="ECO:0000313" key="1">
    <source>
        <dbReference type="EMBL" id="KAJ8010403.1"/>
    </source>
</evidence>
<accession>A0ACC2H4E1</accession>
<name>A0ACC2H4E1_DALPE</name>
<keyword evidence="2" id="KW-1185">Reference proteome</keyword>
<organism evidence="1 2">
    <name type="scientific">Dallia pectoralis</name>
    <name type="common">Alaska blackfish</name>
    <dbReference type="NCBI Taxonomy" id="75939"/>
    <lineage>
        <taxon>Eukaryota</taxon>
        <taxon>Metazoa</taxon>
        <taxon>Chordata</taxon>
        <taxon>Craniata</taxon>
        <taxon>Vertebrata</taxon>
        <taxon>Euteleostomi</taxon>
        <taxon>Actinopterygii</taxon>
        <taxon>Neopterygii</taxon>
        <taxon>Teleostei</taxon>
        <taxon>Protacanthopterygii</taxon>
        <taxon>Esociformes</taxon>
        <taxon>Umbridae</taxon>
        <taxon>Dallia</taxon>
    </lineage>
</organism>
<protein>
    <submittedName>
        <fullName evidence="1">Uncharacterized protein</fullName>
    </submittedName>
</protein>